<dbReference type="MEROPS" id="M01.035"/>
<organism evidence="16 17">
    <name type="scientific">Legionella drancourtii LLAP12</name>
    <dbReference type="NCBI Taxonomy" id="658187"/>
    <lineage>
        <taxon>Bacteria</taxon>
        <taxon>Pseudomonadati</taxon>
        <taxon>Pseudomonadota</taxon>
        <taxon>Gammaproteobacteria</taxon>
        <taxon>Legionellales</taxon>
        <taxon>Legionellaceae</taxon>
        <taxon>Legionella</taxon>
    </lineage>
</organism>
<sequence>MLGEYKLSEYKVLDFFVKHVDLELDLTKETVQSKAVLKIEPNPLSHPQSNTLQLDFENMILTALSLNGRPLTADEYQLKDNSLIIKGVPQDKSFTLEATTLLGENTDLFGLYKTEGTVLVKAETEGLRRVFPCKDRPDNLATYKTTIIANKKQYPTLLSNGVLTDEKDLGNDTHSATWIDPIPKPSYLFAIVAGQLTCAPTSYTTKLGRKIDINFHVPEDAVSQSAFAQKVLKAAMEWDEKRFDLECLLPEYKVAGVNKYPSGASEPTGLNLFNTANLFATPESRTDTDIIRVLDVVSHEYFHTWTGNFVTIRDWFNLPAKEGLTTFRASLFLEHLLGIDLERMLEGRSIDGQAPRPDAYTAVRSLYTNAAYEKSAEIFRMIMNTLGEEAFNKALATFLKANMGNAVTLENILDSLSEQCGKDIRPFLNWFTQSGVPKISVSDEYDPENKIYKLKFVTKDGKERPIPIDIALLNRNGQHLFAKDMTFMVNQSEMVCEYVDVPECPMPSLLRGFSAPVLLDFAYTNEQLLFLMQYDNDLYNKCNAAKILITHMVSDYCSGKTIAFSSEFMVTYRNLFLSRNELKTWVLAELLALPSEEVLIASLPNASFEQIAAGRHLIQQTLAQELKTDLQNIVMTLETKSATNHILFDMTAAGNRRFKSVCYSYLLTVEPKATEQALIEQFNEALGHNMTETISALTLLADANYKQLDDLLGRFYSYWQKDINAINYWFNLQASAHSSNVVQQVEKLMHHPAIDLSNPNKVNALLGTFIKNPYGFHATSGEGYKLVASFILQLEKTNPTLAANLTEKFNTWDKYDKKRQQLMLDSLQYISAKSVTPDVSNMAKKGLEKAKTNLPSLSIGELSNWTFLAPASPKQKSRTVVLPEEELDDETEFCSVLEKP</sequence>
<dbReference type="EMBL" id="JH413807">
    <property type="protein sequence ID" value="EHL32040.1"/>
    <property type="molecule type" value="Genomic_DNA"/>
</dbReference>
<dbReference type="Gene3D" id="2.60.40.1730">
    <property type="entry name" value="tricorn interacting facor f3 domain"/>
    <property type="match status" value="1"/>
</dbReference>
<dbReference type="RefSeq" id="WP_006869874.1">
    <property type="nucleotide sequence ID" value="NZ_JH413807.1"/>
</dbReference>
<comment type="catalytic activity">
    <reaction evidence="1">
        <text>Release of an N-terminal amino acid, Xaa-|-Yaa- from a peptide, amide or arylamide. Xaa is preferably Ala, but may be most amino acids including Pro (slow action). When a terminal hydrophobic residue is followed by a prolyl residue, the two may be released as an intact Xaa-Pro dipeptide.</text>
        <dbReference type="EC" id="3.4.11.2"/>
    </reaction>
</comment>
<dbReference type="PANTHER" id="PTHR46322">
    <property type="entry name" value="PUROMYCIN-SENSITIVE AMINOPEPTIDASE"/>
    <property type="match status" value="1"/>
</dbReference>
<dbReference type="Gene3D" id="3.30.2010.30">
    <property type="match status" value="1"/>
</dbReference>
<dbReference type="InterPro" id="IPR035414">
    <property type="entry name" value="Peptidase_M1_pepN_Ig-like"/>
</dbReference>
<evidence type="ECO:0000256" key="2">
    <source>
        <dbReference type="ARBA" id="ARBA00001947"/>
    </source>
</evidence>
<dbReference type="InterPro" id="IPR014782">
    <property type="entry name" value="Peptidase_M1_dom"/>
</dbReference>
<dbReference type="PANTHER" id="PTHR46322:SF1">
    <property type="entry name" value="PUROMYCIN-SENSITIVE AMINOPEPTIDASE"/>
    <property type="match status" value="1"/>
</dbReference>
<dbReference type="InParanoid" id="G9EL27"/>
<dbReference type="InterPro" id="IPR037144">
    <property type="entry name" value="Peptidase_M1_pepN_C_sf"/>
</dbReference>
<evidence type="ECO:0000256" key="8">
    <source>
        <dbReference type="ARBA" id="ARBA00022723"/>
    </source>
</evidence>
<feature type="domain" description="Aminopeptidase N-like N-terminal" evidence="15">
    <location>
        <begin position="20"/>
        <end position="188"/>
    </location>
</feature>
<accession>G9EL27</accession>
<comment type="similarity">
    <text evidence="3">Belongs to the peptidase M1 family.</text>
</comment>
<dbReference type="Pfam" id="PF17432">
    <property type="entry name" value="DUF3458_C"/>
    <property type="match status" value="1"/>
</dbReference>
<keyword evidence="6" id="KW-0031">Aminopeptidase</keyword>
<keyword evidence="7" id="KW-0645">Protease</keyword>
<evidence type="ECO:0000313" key="16">
    <source>
        <dbReference type="EMBL" id="EHL32040.1"/>
    </source>
</evidence>
<dbReference type="GO" id="GO:0016285">
    <property type="term" value="F:alanyl aminopeptidase activity"/>
    <property type="evidence" value="ECO:0007669"/>
    <property type="project" value="UniProtKB-EC"/>
</dbReference>
<comment type="cofactor">
    <cofactor evidence="2">
        <name>Zn(2+)</name>
        <dbReference type="ChEBI" id="CHEBI:29105"/>
    </cofactor>
</comment>
<dbReference type="EC" id="3.4.11.2" evidence="4"/>
<dbReference type="Pfam" id="PF17900">
    <property type="entry name" value="Peptidase_M1_N"/>
    <property type="match status" value="1"/>
</dbReference>
<evidence type="ECO:0000256" key="9">
    <source>
        <dbReference type="ARBA" id="ARBA00022801"/>
    </source>
</evidence>
<keyword evidence="8" id="KW-0479">Metal-binding</keyword>
<evidence type="ECO:0000256" key="4">
    <source>
        <dbReference type="ARBA" id="ARBA00012564"/>
    </source>
</evidence>
<evidence type="ECO:0000256" key="11">
    <source>
        <dbReference type="ARBA" id="ARBA00023049"/>
    </source>
</evidence>
<feature type="domain" description="Peptidase M1 membrane alanine aminopeptidase" evidence="12">
    <location>
        <begin position="229"/>
        <end position="429"/>
    </location>
</feature>
<dbReference type="PRINTS" id="PR00756">
    <property type="entry name" value="ALADIPTASE"/>
</dbReference>
<evidence type="ECO:0000256" key="5">
    <source>
        <dbReference type="ARBA" id="ARBA00015611"/>
    </source>
</evidence>
<dbReference type="Proteomes" id="UP000002770">
    <property type="component" value="Unassembled WGS sequence"/>
</dbReference>
<dbReference type="GO" id="GO:0008270">
    <property type="term" value="F:zinc ion binding"/>
    <property type="evidence" value="ECO:0007669"/>
    <property type="project" value="InterPro"/>
</dbReference>
<dbReference type="SUPFAM" id="SSF63737">
    <property type="entry name" value="Leukotriene A4 hydrolase N-terminal domain"/>
    <property type="match status" value="1"/>
</dbReference>
<dbReference type="AlphaFoldDB" id="G9EL27"/>
<feature type="domain" description="Peptidase M1 alanyl aminopeptidase Ig-like fold" evidence="13">
    <location>
        <begin position="435"/>
        <end position="520"/>
    </location>
</feature>
<keyword evidence="17" id="KW-1185">Reference proteome</keyword>
<dbReference type="InterPro" id="IPR045357">
    <property type="entry name" value="Aminopeptidase_N-like_N"/>
</dbReference>
<keyword evidence="11" id="KW-0482">Metalloprotease</keyword>
<dbReference type="GO" id="GO:0006508">
    <property type="term" value="P:proteolysis"/>
    <property type="evidence" value="ECO:0007669"/>
    <property type="project" value="UniProtKB-KW"/>
</dbReference>
<dbReference type="InterPro" id="IPR027268">
    <property type="entry name" value="Peptidase_M4/M1_CTD_sf"/>
</dbReference>
<evidence type="ECO:0000259" key="14">
    <source>
        <dbReference type="Pfam" id="PF17432"/>
    </source>
</evidence>
<keyword evidence="9" id="KW-0378">Hydrolase</keyword>
<evidence type="ECO:0000256" key="10">
    <source>
        <dbReference type="ARBA" id="ARBA00022833"/>
    </source>
</evidence>
<dbReference type="HOGENOM" id="CLU_007993_2_0_6"/>
<dbReference type="SUPFAM" id="SSF55486">
    <property type="entry name" value="Metalloproteases ('zincins'), catalytic domain"/>
    <property type="match status" value="1"/>
</dbReference>
<dbReference type="InterPro" id="IPR012779">
    <property type="entry name" value="Peptidase_M1_pepN"/>
</dbReference>
<evidence type="ECO:0000256" key="1">
    <source>
        <dbReference type="ARBA" id="ARBA00000098"/>
    </source>
</evidence>
<evidence type="ECO:0000256" key="7">
    <source>
        <dbReference type="ARBA" id="ARBA00022670"/>
    </source>
</evidence>
<feature type="domain" description="Peptidase M1 alanyl aminopeptidase C-terminal" evidence="14">
    <location>
        <begin position="526"/>
        <end position="847"/>
    </location>
</feature>
<dbReference type="Gene3D" id="1.25.50.10">
    <property type="entry name" value="Peptidase M1, alanyl aminopeptidase, C-terminal domain"/>
    <property type="match status" value="1"/>
</dbReference>
<evidence type="ECO:0000256" key="3">
    <source>
        <dbReference type="ARBA" id="ARBA00010136"/>
    </source>
</evidence>
<dbReference type="InterPro" id="IPR024601">
    <property type="entry name" value="Peptidase_M1_pepN_C"/>
</dbReference>
<gene>
    <name evidence="16" type="ORF">LDG_5925</name>
</gene>
<dbReference type="InterPro" id="IPR042097">
    <property type="entry name" value="Aminopeptidase_N-like_N_sf"/>
</dbReference>
<dbReference type="InterPro" id="IPR001930">
    <property type="entry name" value="Peptidase_M1"/>
</dbReference>
<name>G9EL27_9GAMM</name>
<reference evidence="16 17" key="1">
    <citation type="journal article" date="2011" name="BMC Genomics">
        <title>Insight into cross-talk between intra-amoebal pathogens.</title>
        <authorList>
            <person name="Gimenez G."/>
            <person name="Bertelli C."/>
            <person name="Moliner C."/>
            <person name="Robert C."/>
            <person name="Raoult D."/>
            <person name="Fournier P.E."/>
            <person name="Greub G."/>
        </authorList>
    </citation>
    <scope>NUCLEOTIDE SEQUENCE [LARGE SCALE GENOMIC DNA]</scope>
    <source>
        <strain evidence="16 17">LLAP12</strain>
    </source>
</reference>
<evidence type="ECO:0000259" key="13">
    <source>
        <dbReference type="Pfam" id="PF11940"/>
    </source>
</evidence>
<dbReference type="Pfam" id="PF11940">
    <property type="entry name" value="DUF3458"/>
    <property type="match status" value="1"/>
</dbReference>
<dbReference type="Pfam" id="PF01433">
    <property type="entry name" value="Peptidase_M1"/>
    <property type="match status" value="1"/>
</dbReference>
<evidence type="ECO:0000256" key="6">
    <source>
        <dbReference type="ARBA" id="ARBA00022438"/>
    </source>
</evidence>
<dbReference type="OrthoDB" id="100605at2"/>
<protein>
    <recommendedName>
        <fullName evidence="5">Aminopeptidase N</fullName>
        <ecNumber evidence="4">3.4.11.2</ecNumber>
    </recommendedName>
</protein>
<dbReference type="GO" id="GO:0008237">
    <property type="term" value="F:metallopeptidase activity"/>
    <property type="evidence" value="ECO:0007669"/>
    <property type="project" value="UniProtKB-KW"/>
</dbReference>
<proteinExistence type="inferred from homology"/>
<dbReference type="Gene3D" id="1.10.390.10">
    <property type="entry name" value="Neutral Protease Domain 2"/>
    <property type="match status" value="1"/>
</dbReference>
<evidence type="ECO:0000259" key="12">
    <source>
        <dbReference type="Pfam" id="PF01433"/>
    </source>
</evidence>
<dbReference type="InterPro" id="IPR038438">
    <property type="entry name" value="PepN_Ig-like_sf"/>
</dbReference>
<dbReference type="eggNOG" id="COG0308">
    <property type="taxonomic scope" value="Bacteria"/>
</dbReference>
<keyword evidence="10" id="KW-0862">Zinc</keyword>
<evidence type="ECO:0000313" key="17">
    <source>
        <dbReference type="Proteomes" id="UP000002770"/>
    </source>
</evidence>
<dbReference type="STRING" id="658187.LDG_5925"/>
<dbReference type="Gene3D" id="2.60.40.1840">
    <property type="match status" value="1"/>
</dbReference>
<evidence type="ECO:0000259" key="15">
    <source>
        <dbReference type="Pfam" id="PF17900"/>
    </source>
</evidence>